<dbReference type="RefSeq" id="WP_008518519.1">
    <property type="nucleotide sequence ID" value="NZ_ACJM01000019.1"/>
</dbReference>
<dbReference type="Proteomes" id="UP000006443">
    <property type="component" value="Unassembled WGS sequence"/>
</dbReference>
<organism evidence="1 2">
    <name type="scientific">Dethiobacter alkaliphilus AHT 1</name>
    <dbReference type="NCBI Taxonomy" id="555088"/>
    <lineage>
        <taxon>Bacteria</taxon>
        <taxon>Bacillati</taxon>
        <taxon>Bacillota</taxon>
        <taxon>Dethiobacteria</taxon>
        <taxon>Dethiobacterales</taxon>
        <taxon>Dethiobacteraceae</taxon>
        <taxon>Dethiobacter</taxon>
    </lineage>
</organism>
<accession>C0GJY0</accession>
<dbReference type="EMBL" id="ACJM01000019">
    <property type="protein sequence ID" value="EEG76349.1"/>
    <property type="molecule type" value="Genomic_DNA"/>
</dbReference>
<proteinExistence type="predicted"/>
<dbReference type="InterPro" id="IPR012347">
    <property type="entry name" value="Ferritin-like"/>
</dbReference>
<comment type="caution">
    <text evidence="1">The sequence shown here is derived from an EMBL/GenBank/DDBJ whole genome shotgun (WGS) entry which is preliminary data.</text>
</comment>
<name>C0GJY0_DETAL</name>
<dbReference type="AlphaFoldDB" id="C0GJY0"/>
<reference evidence="1 2" key="1">
    <citation type="submission" date="2009-02" db="EMBL/GenBank/DDBJ databases">
        <title>Sequencing of the draft genome and assembly of Dethiobacter alkaliphilus AHT 1.</title>
        <authorList>
            <consortium name="US DOE Joint Genome Institute (JGI-PGF)"/>
            <person name="Lucas S."/>
            <person name="Copeland A."/>
            <person name="Lapidus A."/>
            <person name="Glavina del Rio T."/>
            <person name="Dalin E."/>
            <person name="Tice H."/>
            <person name="Bruce D."/>
            <person name="Goodwin L."/>
            <person name="Pitluck S."/>
            <person name="Larimer F."/>
            <person name="Land M.L."/>
            <person name="Hauser L."/>
            <person name="Muyzer G."/>
        </authorList>
    </citation>
    <scope>NUCLEOTIDE SEQUENCE [LARGE SCALE GENOMIC DNA]</scope>
    <source>
        <strain evidence="1 2">AHT 1</strain>
    </source>
</reference>
<evidence type="ECO:0000313" key="2">
    <source>
        <dbReference type="Proteomes" id="UP000006443"/>
    </source>
</evidence>
<gene>
    <name evidence="1" type="ORF">DealDRAFT_2789</name>
</gene>
<keyword evidence="2" id="KW-1185">Reference proteome</keyword>
<evidence type="ECO:0000313" key="1">
    <source>
        <dbReference type="EMBL" id="EEG76349.1"/>
    </source>
</evidence>
<protein>
    <submittedName>
        <fullName evidence="1">Uncharacterized protein</fullName>
    </submittedName>
</protein>
<sequence>MKIQQNAGLAKDSLKKMCGVSVMEAALVWELLLVSRKFLVFSRQSQIRAQSNEVKAVLEQRVKYLKKQNGCLEEILQNSGLPVPKTYPVDGEKIAFIDEASIIRGLLHQVWERLTGLGYVIRSSVTGLPLRLVAAEFMTEEMQQLEAICAGIKEQCLVK</sequence>
<dbReference type="STRING" id="555088.DealDRAFT_2789"/>
<dbReference type="Gene3D" id="1.20.1260.10">
    <property type="match status" value="1"/>
</dbReference>